<gene>
    <name evidence="1" type="ORF">LSAT_V11C200068480</name>
</gene>
<evidence type="ECO:0000313" key="2">
    <source>
        <dbReference type="Proteomes" id="UP000235145"/>
    </source>
</evidence>
<proteinExistence type="predicted"/>
<dbReference type="AlphaFoldDB" id="A0A9R1WBN7"/>
<keyword evidence="2" id="KW-1185">Reference proteome</keyword>
<dbReference type="EMBL" id="NBSK02000002">
    <property type="protein sequence ID" value="KAJ0223717.1"/>
    <property type="molecule type" value="Genomic_DNA"/>
</dbReference>
<comment type="caution">
    <text evidence="1">The sequence shown here is derived from an EMBL/GenBank/DDBJ whole genome shotgun (WGS) entry which is preliminary data.</text>
</comment>
<name>A0A9R1WBN7_LACSA</name>
<sequence length="87" mass="9737">MFVAVAINGNNHTLPIAFGLAVENNLYYCTWFLMRLKEALIQGREVLFITTMDDVVSSCIEHVFPDSYHGYTSKSALKYISTRGVSG</sequence>
<organism evidence="1 2">
    <name type="scientific">Lactuca sativa</name>
    <name type="common">Garden lettuce</name>
    <dbReference type="NCBI Taxonomy" id="4236"/>
    <lineage>
        <taxon>Eukaryota</taxon>
        <taxon>Viridiplantae</taxon>
        <taxon>Streptophyta</taxon>
        <taxon>Embryophyta</taxon>
        <taxon>Tracheophyta</taxon>
        <taxon>Spermatophyta</taxon>
        <taxon>Magnoliopsida</taxon>
        <taxon>eudicotyledons</taxon>
        <taxon>Gunneridae</taxon>
        <taxon>Pentapetalae</taxon>
        <taxon>asterids</taxon>
        <taxon>campanulids</taxon>
        <taxon>Asterales</taxon>
        <taxon>Asteraceae</taxon>
        <taxon>Cichorioideae</taxon>
        <taxon>Cichorieae</taxon>
        <taxon>Lactucinae</taxon>
        <taxon>Lactuca</taxon>
    </lineage>
</organism>
<evidence type="ECO:0008006" key="3">
    <source>
        <dbReference type="Google" id="ProtNLM"/>
    </source>
</evidence>
<reference evidence="1 2" key="1">
    <citation type="journal article" date="2017" name="Nat. Commun.">
        <title>Genome assembly with in vitro proximity ligation data and whole-genome triplication in lettuce.</title>
        <authorList>
            <person name="Reyes-Chin-Wo S."/>
            <person name="Wang Z."/>
            <person name="Yang X."/>
            <person name="Kozik A."/>
            <person name="Arikit S."/>
            <person name="Song C."/>
            <person name="Xia L."/>
            <person name="Froenicke L."/>
            <person name="Lavelle D.O."/>
            <person name="Truco M.J."/>
            <person name="Xia R."/>
            <person name="Zhu S."/>
            <person name="Xu C."/>
            <person name="Xu H."/>
            <person name="Xu X."/>
            <person name="Cox K."/>
            <person name="Korf I."/>
            <person name="Meyers B.C."/>
            <person name="Michelmore R.W."/>
        </authorList>
    </citation>
    <scope>NUCLEOTIDE SEQUENCE [LARGE SCALE GENOMIC DNA]</scope>
    <source>
        <strain evidence="2">cv. Salinas</strain>
        <tissue evidence="1">Seedlings</tissue>
    </source>
</reference>
<accession>A0A9R1WBN7</accession>
<protein>
    <recommendedName>
        <fullName evidence="3">MULE transposase domain-containing protein</fullName>
    </recommendedName>
</protein>
<evidence type="ECO:0000313" key="1">
    <source>
        <dbReference type="EMBL" id="KAJ0223717.1"/>
    </source>
</evidence>
<dbReference type="Proteomes" id="UP000235145">
    <property type="component" value="Unassembled WGS sequence"/>
</dbReference>